<reference evidence="1" key="1">
    <citation type="submission" date="2018-11" db="EMBL/GenBank/DDBJ databases">
        <authorList>
            <consortium name="Pathogen Informatics"/>
        </authorList>
    </citation>
    <scope>NUCLEOTIDE SEQUENCE</scope>
</reference>
<proteinExistence type="predicted"/>
<dbReference type="AlphaFoldDB" id="A0A448WIW4"/>
<comment type="caution">
    <text evidence="1">The sequence shown here is derived from an EMBL/GenBank/DDBJ whole genome shotgun (WGS) entry which is preliminary data.</text>
</comment>
<name>A0A448WIW4_9PLAT</name>
<evidence type="ECO:0000313" key="2">
    <source>
        <dbReference type="Proteomes" id="UP000784294"/>
    </source>
</evidence>
<dbReference type="EMBL" id="CAAALY010016103">
    <property type="protein sequence ID" value="VEL12867.1"/>
    <property type="molecule type" value="Genomic_DNA"/>
</dbReference>
<sequence>MRQDAKYSKIISTSDASVQSIFDKGLALTDNLGILLHQFAHLLQCSRDESENLALVNELTSHIMGAIQEEISNQQSAFCGYIDAILGQIVYFLQCFLEPVPPPECLASFIRAPSQPHFPTFSSPRTGDLLDYSFEATLVRLSKLAAWIRQSVPHSSPAENGLHSRTNCIQEAGTSLESMQSAGPISNLSLSAGNNEQIGDILSDRNSPETCKEAISPFAMSAPIAGKLGPNAVPDVQLSSLEVMEQLKGRL</sequence>
<gene>
    <name evidence="1" type="ORF">PXEA_LOCUS6307</name>
</gene>
<keyword evidence="2" id="KW-1185">Reference proteome</keyword>
<accession>A0A448WIW4</accession>
<organism evidence="1 2">
    <name type="scientific">Protopolystoma xenopodis</name>
    <dbReference type="NCBI Taxonomy" id="117903"/>
    <lineage>
        <taxon>Eukaryota</taxon>
        <taxon>Metazoa</taxon>
        <taxon>Spiralia</taxon>
        <taxon>Lophotrochozoa</taxon>
        <taxon>Platyhelminthes</taxon>
        <taxon>Monogenea</taxon>
        <taxon>Polyopisthocotylea</taxon>
        <taxon>Polystomatidea</taxon>
        <taxon>Polystomatidae</taxon>
        <taxon>Protopolystoma</taxon>
    </lineage>
</organism>
<protein>
    <submittedName>
        <fullName evidence="1">Uncharacterized protein</fullName>
    </submittedName>
</protein>
<dbReference type="Proteomes" id="UP000784294">
    <property type="component" value="Unassembled WGS sequence"/>
</dbReference>
<evidence type="ECO:0000313" key="1">
    <source>
        <dbReference type="EMBL" id="VEL12867.1"/>
    </source>
</evidence>